<protein>
    <submittedName>
        <fullName evidence="1">Uncharacterized protein</fullName>
    </submittedName>
</protein>
<organism evidence="1 2">
    <name type="scientific">Petrolisthes cinctipes</name>
    <name type="common">Flat porcelain crab</name>
    <dbReference type="NCBI Taxonomy" id="88211"/>
    <lineage>
        <taxon>Eukaryota</taxon>
        <taxon>Metazoa</taxon>
        <taxon>Ecdysozoa</taxon>
        <taxon>Arthropoda</taxon>
        <taxon>Crustacea</taxon>
        <taxon>Multicrustacea</taxon>
        <taxon>Malacostraca</taxon>
        <taxon>Eumalacostraca</taxon>
        <taxon>Eucarida</taxon>
        <taxon>Decapoda</taxon>
        <taxon>Pleocyemata</taxon>
        <taxon>Anomura</taxon>
        <taxon>Galatheoidea</taxon>
        <taxon>Porcellanidae</taxon>
        <taxon>Petrolisthes</taxon>
    </lineage>
</organism>
<dbReference type="Proteomes" id="UP001286313">
    <property type="component" value="Unassembled WGS sequence"/>
</dbReference>
<dbReference type="AlphaFoldDB" id="A0AAE1KG37"/>
<name>A0AAE1KG37_PETCI</name>
<comment type="caution">
    <text evidence="1">The sequence shown here is derived from an EMBL/GenBank/DDBJ whole genome shotgun (WGS) entry which is preliminary data.</text>
</comment>
<reference evidence="1" key="1">
    <citation type="submission" date="2023-10" db="EMBL/GenBank/DDBJ databases">
        <title>Genome assemblies of two species of porcelain crab, Petrolisthes cinctipes and Petrolisthes manimaculis (Anomura: Porcellanidae).</title>
        <authorList>
            <person name="Angst P."/>
        </authorList>
    </citation>
    <scope>NUCLEOTIDE SEQUENCE</scope>
    <source>
        <strain evidence="1">PB745_01</strain>
        <tissue evidence="1">Gill</tissue>
    </source>
</reference>
<sequence length="205" mass="22873">MNDPPSKRVRTSSPSQRLICDSEKCIICQKIDPRCGTTSTEIGRARLHEAAGIRKDIVYERLKLVDNNKFVYHVSNDCYKSYAHKQKLQKFVQLNTSVNPDGASSSEEKGQRHSYLVSFGLAISYDEILRYHSDMASYVTATSQNQVPLPSQFKPSQLTLGAFDNFDHEETTMSGTGGSHDTDMILLQDKSTDVSSSKPNISDTV</sequence>
<proteinExistence type="predicted"/>
<evidence type="ECO:0000313" key="2">
    <source>
        <dbReference type="Proteomes" id="UP001286313"/>
    </source>
</evidence>
<gene>
    <name evidence="1" type="ORF">Pcinc_023936</name>
</gene>
<dbReference type="EMBL" id="JAWQEG010002593">
    <property type="protein sequence ID" value="KAK3870910.1"/>
    <property type="molecule type" value="Genomic_DNA"/>
</dbReference>
<keyword evidence="2" id="KW-1185">Reference proteome</keyword>
<evidence type="ECO:0000313" key="1">
    <source>
        <dbReference type="EMBL" id="KAK3870910.1"/>
    </source>
</evidence>
<accession>A0AAE1KG37</accession>